<dbReference type="Gene3D" id="3.20.20.140">
    <property type="entry name" value="Metal-dependent hydrolases"/>
    <property type="match status" value="1"/>
</dbReference>
<proteinExistence type="predicted"/>
<dbReference type="InterPro" id="IPR032466">
    <property type="entry name" value="Metal_Hydrolase"/>
</dbReference>
<feature type="non-terminal residue" evidence="1">
    <location>
        <position position="1"/>
    </location>
</feature>
<organism evidence="1">
    <name type="scientific">marine sediment metagenome</name>
    <dbReference type="NCBI Taxonomy" id="412755"/>
    <lineage>
        <taxon>unclassified sequences</taxon>
        <taxon>metagenomes</taxon>
        <taxon>ecological metagenomes</taxon>
    </lineage>
</organism>
<sequence>GLSTGLEYFPGNIASDDEITSLLKVIKKHDCIYATHVRNRDEKFASGFSEAFRVAEKMGIKLQISHAVPKYGAPKMASDWFLEELSKYGKTTDIACDVIPYVWGPTSVTAILPNTVLKNNTNTIVKILKDKRVREQIKNQKRPIWLLFRDRCWDKICIYHSIKYPEFIGKSLIEISKKLGVTPFDAIIDFLIAEGENMFSALMIGKIKNEKDLKKIINHPLVGVISDGMSLSIKGKLKNVRWSPG</sequence>
<reference evidence="1" key="1">
    <citation type="journal article" date="2014" name="Front. Microbiol.">
        <title>High frequency of phylogenetically diverse reductive dehalogenase-homologous genes in deep subseafloor sedimentary metagenomes.</title>
        <authorList>
            <person name="Kawai M."/>
            <person name="Futagami T."/>
            <person name="Toyoda A."/>
            <person name="Takaki Y."/>
            <person name="Nishi S."/>
            <person name="Hori S."/>
            <person name="Arai W."/>
            <person name="Tsubouchi T."/>
            <person name="Morono Y."/>
            <person name="Uchiyama I."/>
            <person name="Ito T."/>
            <person name="Fujiyama A."/>
            <person name="Inagaki F."/>
            <person name="Takami H."/>
        </authorList>
    </citation>
    <scope>NUCLEOTIDE SEQUENCE</scope>
    <source>
        <strain evidence="1">Expedition CK06-06</strain>
    </source>
</reference>
<comment type="caution">
    <text evidence="1">The sequence shown here is derived from an EMBL/GenBank/DDBJ whole genome shotgun (WGS) entry which is preliminary data.</text>
</comment>
<feature type="non-terminal residue" evidence="1">
    <location>
        <position position="245"/>
    </location>
</feature>
<gene>
    <name evidence="1" type="ORF">S12H4_50198</name>
</gene>
<name>X1TFZ1_9ZZZZ</name>
<evidence type="ECO:0008006" key="2">
    <source>
        <dbReference type="Google" id="ProtNLM"/>
    </source>
</evidence>
<accession>X1TFZ1</accession>
<dbReference type="AlphaFoldDB" id="X1TFZ1"/>
<dbReference type="SUPFAM" id="SSF51556">
    <property type="entry name" value="Metallo-dependent hydrolases"/>
    <property type="match status" value="1"/>
</dbReference>
<evidence type="ECO:0000313" key="1">
    <source>
        <dbReference type="EMBL" id="GAJ04194.1"/>
    </source>
</evidence>
<dbReference type="EMBL" id="BARW01031583">
    <property type="protein sequence ID" value="GAJ04194.1"/>
    <property type="molecule type" value="Genomic_DNA"/>
</dbReference>
<protein>
    <recommendedName>
        <fullName evidence="2">Amidohydrolase 3 domain-containing protein</fullName>
    </recommendedName>
</protein>